<evidence type="ECO:0000313" key="4">
    <source>
        <dbReference type="Proteomes" id="UP000579647"/>
    </source>
</evidence>
<reference evidence="3 4" key="1">
    <citation type="submission" date="2020-08" db="EMBL/GenBank/DDBJ databases">
        <title>Sequencing the genomes of 1000 actinobacteria strains.</title>
        <authorList>
            <person name="Klenk H.-P."/>
        </authorList>
    </citation>
    <scope>NUCLEOTIDE SEQUENCE [LARGE SCALE GENOMIC DNA]</scope>
    <source>
        <strain evidence="3 4">DSM 44598</strain>
    </source>
</reference>
<keyword evidence="4" id="KW-1185">Reference proteome</keyword>
<dbReference type="Gene3D" id="3.50.50.60">
    <property type="entry name" value="FAD/NAD(P)-binding domain"/>
    <property type="match status" value="1"/>
</dbReference>
<sequence length="336" mass="35891">MNGRALVVGGGIAGLAVARGLVRGGWEVDVRERLDGPPDIGGALAVWPGAMRAFDRLGLGERLRERAEYRSGAALLRPGGRRLIGVGGRAGGHLISRSALLDVLVDGLPDGLVRWNTPVTAAELVPGGRFHVVIGADGIHSLVRRTVFPHAGPPRALGSIAYRGTLPGRVEGVTEIWGGRRIFGVTPLDAHTTNWYAAIDQRLLTAAERAARDVGTHAAVLRREFGGWGGEADRILSGLEAHGVDRRELLDLPSFGPYVRWRHALIGDAAHAMAPNLGRGACESAVDAAVLSEALNEEPTIARALTRYDRLRRGHTRRIVAASRFLNRISTTGPPR</sequence>
<dbReference type="EMBL" id="JACHDO010000001">
    <property type="protein sequence ID" value="MBB5492103.1"/>
    <property type="molecule type" value="Genomic_DNA"/>
</dbReference>
<protein>
    <submittedName>
        <fullName evidence="3">2-polyprenyl-6-methoxyphenol hydroxylase-like FAD-dependent oxidoreductase</fullName>
    </submittedName>
</protein>
<dbReference type="Proteomes" id="UP000579647">
    <property type="component" value="Unassembled WGS sequence"/>
</dbReference>
<dbReference type="InterPro" id="IPR036188">
    <property type="entry name" value="FAD/NAD-bd_sf"/>
</dbReference>
<evidence type="ECO:0000313" key="3">
    <source>
        <dbReference type="EMBL" id="MBB5492103.1"/>
    </source>
</evidence>
<dbReference type="InterPro" id="IPR050493">
    <property type="entry name" value="FAD-dep_Monooxygenase_BioMet"/>
</dbReference>
<organism evidence="3 4">
    <name type="scientific">Nocardiopsis metallicus</name>
    <dbReference type="NCBI Taxonomy" id="179819"/>
    <lineage>
        <taxon>Bacteria</taxon>
        <taxon>Bacillati</taxon>
        <taxon>Actinomycetota</taxon>
        <taxon>Actinomycetes</taxon>
        <taxon>Streptosporangiales</taxon>
        <taxon>Nocardiopsidaceae</taxon>
        <taxon>Nocardiopsis</taxon>
    </lineage>
</organism>
<dbReference type="SUPFAM" id="SSF51905">
    <property type="entry name" value="FAD/NAD(P)-binding domain"/>
    <property type="match status" value="1"/>
</dbReference>
<accession>A0A840W9Q5</accession>
<gene>
    <name evidence="3" type="ORF">HNR07_003240</name>
</gene>
<keyword evidence="1" id="KW-0560">Oxidoreductase</keyword>
<proteinExistence type="predicted"/>
<keyword evidence="2" id="KW-0503">Monooxygenase</keyword>
<dbReference type="PANTHER" id="PTHR13789">
    <property type="entry name" value="MONOOXYGENASE"/>
    <property type="match status" value="1"/>
</dbReference>
<comment type="caution">
    <text evidence="3">The sequence shown here is derived from an EMBL/GenBank/DDBJ whole genome shotgun (WGS) entry which is preliminary data.</text>
</comment>
<dbReference type="RefSeq" id="WP_184365655.1">
    <property type="nucleotide sequence ID" value="NZ_BAAAKM010000015.1"/>
</dbReference>
<name>A0A840W9Q5_9ACTN</name>
<dbReference type="PANTHER" id="PTHR13789:SF309">
    <property type="entry name" value="PUTATIVE (AFU_ORTHOLOGUE AFUA_6G14510)-RELATED"/>
    <property type="match status" value="1"/>
</dbReference>
<evidence type="ECO:0000256" key="2">
    <source>
        <dbReference type="ARBA" id="ARBA00023033"/>
    </source>
</evidence>
<evidence type="ECO:0000256" key="1">
    <source>
        <dbReference type="ARBA" id="ARBA00023002"/>
    </source>
</evidence>
<dbReference type="AlphaFoldDB" id="A0A840W9Q5"/>
<dbReference type="GO" id="GO:0004497">
    <property type="term" value="F:monooxygenase activity"/>
    <property type="evidence" value="ECO:0007669"/>
    <property type="project" value="UniProtKB-KW"/>
</dbReference>
<dbReference type="PRINTS" id="PR00420">
    <property type="entry name" value="RNGMNOXGNASE"/>
</dbReference>